<feature type="binding site" evidence="10">
    <location>
        <position position="51"/>
    </location>
    <ligand>
        <name>substrate</name>
    </ligand>
</feature>
<evidence type="ECO:0000256" key="6">
    <source>
        <dbReference type="ARBA" id="ARBA00022975"/>
    </source>
</evidence>
<dbReference type="Gene3D" id="3.20.20.70">
    <property type="entry name" value="Aldolase class I"/>
    <property type="match status" value="1"/>
</dbReference>
<keyword evidence="7" id="KW-0456">Lyase</keyword>
<evidence type="ECO:0000256" key="8">
    <source>
        <dbReference type="ARBA" id="ARBA00033428"/>
    </source>
</evidence>
<dbReference type="GO" id="GO:0044205">
    <property type="term" value="P:'de novo' UMP biosynthetic process"/>
    <property type="evidence" value="ECO:0007669"/>
    <property type="project" value="InterPro"/>
</dbReference>
<protein>
    <recommendedName>
        <fullName evidence="4">Orotidine 5'-phosphate decarboxylase</fullName>
        <ecNumber evidence="3">4.1.1.23</ecNumber>
    </recommendedName>
    <alternativeName>
        <fullName evidence="8">OMP decarboxylase</fullName>
    </alternativeName>
</protein>
<feature type="active site" description="For OMPdecase activity" evidence="9">
    <location>
        <position position="80"/>
    </location>
</feature>
<dbReference type="InterPro" id="IPR013785">
    <property type="entry name" value="Aldolase_TIM"/>
</dbReference>
<dbReference type="InterPro" id="IPR001754">
    <property type="entry name" value="OMPdeCOase_dom"/>
</dbReference>
<comment type="function">
    <text evidence="1">Catalyzes the decarboxylation of orotidine 5'-monophosphate (OMP) to uridine 5'-monophosphate (UMP).</text>
</comment>
<dbReference type="AlphaFoldDB" id="A0A1G2M4G1"/>
<sequence length="259" mass="28163">MKMHIEPAQRLIVAVDVDPARDPARVLKTGDVWQETMRLIGDLGSLDLCIKVHSLSRAVGCDQLGPMVETFGLRFFSDTKLFDSPDTLRREAHLLNEIRPAFVTVMCSCGLEGLTVFRETLSRETKVLGVTLLNHMQEKEVEQHHGRSIADTIVHFAKVAQAAGLDGLMLGARNIQAVLDAGVTGLQFAAPTVRPDWFTASDNSPDADQAVTPSEAIALGATWIIVGDPITDAKPNTKGLPQNPRQAAMRIIQEITPPA</sequence>
<evidence type="ECO:0000259" key="11">
    <source>
        <dbReference type="SMART" id="SM00934"/>
    </source>
</evidence>
<dbReference type="Proteomes" id="UP000178873">
    <property type="component" value="Unassembled WGS sequence"/>
</dbReference>
<feature type="binding site" evidence="10">
    <location>
        <position position="194"/>
    </location>
    <ligand>
        <name>substrate</name>
    </ligand>
</feature>
<dbReference type="EMBL" id="MHRF01000003">
    <property type="protein sequence ID" value="OHA18654.1"/>
    <property type="molecule type" value="Genomic_DNA"/>
</dbReference>
<comment type="pathway">
    <text evidence="2">Pyrimidine metabolism; UMP biosynthesis via de novo pathway; UMP from orotate: step 2/2.</text>
</comment>
<accession>A0A1G2M4G1</accession>
<evidence type="ECO:0000256" key="3">
    <source>
        <dbReference type="ARBA" id="ARBA00012321"/>
    </source>
</evidence>
<evidence type="ECO:0000313" key="13">
    <source>
        <dbReference type="Proteomes" id="UP000178873"/>
    </source>
</evidence>
<proteinExistence type="predicted"/>
<dbReference type="PANTHER" id="PTHR32119">
    <property type="entry name" value="OROTIDINE 5'-PHOSPHATE DECARBOXYLASE"/>
    <property type="match status" value="1"/>
</dbReference>
<evidence type="ECO:0000256" key="10">
    <source>
        <dbReference type="PIRSR" id="PIRSR614732-2"/>
    </source>
</evidence>
<dbReference type="Pfam" id="PF00215">
    <property type="entry name" value="OMPdecase"/>
    <property type="match status" value="1"/>
</dbReference>
<reference evidence="12 13" key="1">
    <citation type="journal article" date="2016" name="Nat. Commun.">
        <title>Thousands of microbial genomes shed light on interconnected biogeochemical processes in an aquifer system.</title>
        <authorList>
            <person name="Anantharaman K."/>
            <person name="Brown C.T."/>
            <person name="Hug L.A."/>
            <person name="Sharon I."/>
            <person name="Castelle C.J."/>
            <person name="Probst A.J."/>
            <person name="Thomas B.C."/>
            <person name="Singh A."/>
            <person name="Wilkins M.J."/>
            <person name="Karaoz U."/>
            <person name="Brodie E.L."/>
            <person name="Williams K.H."/>
            <person name="Hubbard S.S."/>
            <person name="Banfield J.F."/>
        </authorList>
    </citation>
    <scope>NUCLEOTIDE SEQUENCE [LARGE SCALE GENOMIC DNA]</scope>
</reference>
<dbReference type="EC" id="4.1.1.23" evidence="3"/>
<feature type="active site" description="For OMPdecase activity" evidence="9">
    <location>
        <position position="83"/>
    </location>
</feature>
<dbReference type="GO" id="GO:0005829">
    <property type="term" value="C:cytosol"/>
    <property type="evidence" value="ECO:0007669"/>
    <property type="project" value="TreeGrafter"/>
</dbReference>
<evidence type="ECO:0000256" key="2">
    <source>
        <dbReference type="ARBA" id="ARBA00004861"/>
    </source>
</evidence>
<comment type="caution">
    <text evidence="12">The sequence shown here is derived from an EMBL/GenBank/DDBJ whole genome shotgun (WGS) entry which is preliminary data.</text>
</comment>
<dbReference type="SMART" id="SM00934">
    <property type="entry name" value="OMPdecase"/>
    <property type="match status" value="1"/>
</dbReference>
<feature type="binding site" evidence="10">
    <location>
        <position position="227"/>
    </location>
    <ligand>
        <name>substrate</name>
    </ligand>
</feature>
<feature type="active site" description="For OMPdecase activity" evidence="9">
    <location>
        <position position="78"/>
    </location>
</feature>
<evidence type="ECO:0000256" key="1">
    <source>
        <dbReference type="ARBA" id="ARBA00002356"/>
    </source>
</evidence>
<dbReference type="InterPro" id="IPR011060">
    <property type="entry name" value="RibuloseP-bd_barrel"/>
</dbReference>
<dbReference type="GO" id="GO:0006207">
    <property type="term" value="P:'de novo' pyrimidine nucleobase biosynthetic process"/>
    <property type="evidence" value="ECO:0007669"/>
    <property type="project" value="InterPro"/>
</dbReference>
<keyword evidence="5" id="KW-0210">Decarboxylase</keyword>
<organism evidence="12 13">
    <name type="scientific">Candidatus Taylorbacteria bacterium RIFCSPHIGHO2_01_FULL_46_22b</name>
    <dbReference type="NCBI Taxonomy" id="1802301"/>
    <lineage>
        <taxon>Bacteria</taxon>
        <taxon>Candidatus Tayloriibacteriota</taxon>
    </lineage>
</organism>
<evidence type="ECO:0000256" key="7">
    <source>
        <dbReference type="ARBA" id="ARBA00023239"/>
    </source>
</evidence>
<keyword evidence="6" id="KW-0665">Pyrimidine biosynthesis</keyword>
<dbReference type="SUPFAM" id="SSF51366">
    <property type="entry name" value="Ribulose-phoshate binding barrel"/>
    <property type="match status" value="1"/>
</dbReference>
<evidence type="ECO:0000256" key="4">
    <source>
        <dbReference type="ARBA" id="ARBA00021923"/>
    </source>
</evidence>
<gene>
    <name evidence="12" type="ORF">A2664_00295</name>
</gene>
<feature type="domain" description="Orotidine 5'-phosphate decarboxylase" evidence="11">
    <location>
        <begin position="10"/>
        <end position="251"/>
    </location>
</feature>
<evidence type="ECO:0000313" key="12">
    <source>
        <dbReference type="EMBL" id="OHA18654.1"/>
    </source>
</evidence>
<name>A0A1G2M4G1_9BACT</name>
<dbReference type="STRING" id="1802301.A2664_00295"/>
<dbReference type="GO" id="GO:0004590">
    <property type="term" value="F:orotidine-5'-phosphate decarboxylase activity"/>
    <property type="evidence" value="ECO:0007669"/>
    <property type="project" value="UniProtKB-EC"/>
</dbReference>
<evidence type="ECO:0000256" key="5">
    <source>
        <dbReference type="ARBA" id="ARBA00022793"/>
    </source>
</evidence>
<dbReference type="PANTHER" id="PTHR32119:SF2">
    <property type="entry name" value="OROTIDINE 5'-PHOSPHATE DECARBOXYLASE"/>
    <property type="match status" value="1"/>
</dbReference>
<evidence type="ECO:0000256" key="9">
    <source>
        <dbReference type="PIRSR" id="PIRSR614732-1"/>
    </source>
</evidence>
<dbReference type="InterPro" id="IPR014732">
    <property type="entry name" value="OMPdecase"/>
</dbReference>